<organism evidence="2 3">
    <name type="scientific">Halteria grandinella</name>
    <dbReference type="NCBI Taxonomy" id="5974"/>
    <lineage>
        <taxon>Eukaryota</taxon>
        <taxon>Sar</taxon>
        <taxon>Alveolata</taxon>
        <taxon>Ciliophora</taxon>
        <taxon>Intramacronucleata</taxon>
        <taxon>Spirotrichea</taxon>
        <taxon>Stichotrichia</taxon>
        <taxon>Sporadotrichida</taxon>
        <taxon>Halteriidae</taxon>
        <taxon>Halteria</taxon>
    </lineage>
</organism>
<name>A0A8J8T094_HALGN</name>
<keyword evidence="3" id="KW-1185">Reference proteome</keyword>
<proteinExistence type="predicted"/>
<keyword evidence="1" id="KW-0472">Membrane</keyword>
<gene>
    <name evidence="2" type="ORF">FGO68_gene9989</name>
</gene>
<keyword evidence="1" id="KW-1133">Transmembrane helix</keyword>
<dbReference type="AlphaFoldDB" id="A0A8J8T094"/>
<dbReference type="Proteomes" id="UP000785679">
    <property type="component" value="Unassembled WGS sequence"/>
</dbReference>
<keyword evidence="1" id="KW-0812">Transmembrane</keyword>
<feature type="transmembrane region" description="Helical" evidence="1">
    <location>
        <begin position="40"/>
        <end position="58"/>
    </location>
</feature>
<protein>
    <submittedName>
        <fullName evidence="2">Uncharacterized protein</fullName>
    </submittedName>
</protein>
<evidence type="ECO:0000256" key="1">
    <source>
        <dbReference type="SAM" id="Phobius"/>
    </source>
</evidence>
<accession>A0A8J8T094</accession>
<dbReference type="EMBL" id="RRYP01012388">
    <property type="protein sequence ID" value="TNV77150.1"/>
    <property type="molecule type" value="Genomic_DNA"/>
</dbReference>
<comment type="caution">
    <text evidence="2">The sequence shown here is derived from an EMBL/GenBank/DDBJ whole genome shotgun (WGS) entry which is preliminary data.</text>
</comment>
<evidence type="ECO:0000313" key="3">
    <source>
        <dbReference type="Proteomes" id="UP000785679"/>
    </source>
</evidence>
<reference evidence="2" key="1">
    <citation type="submission" date="2019-06" db="EMBL/GenBank/DDBJ databases">
        <authorList>
            <person name="Zheng W."/>
        </authorList>
    </citation>
    <scope>NUCLEOTIDE SEQUENCE</scope>
    <source>
        <strain evidence="2">QDHG01</strain>
    </source>
</reference>
<evidence type="ECO:0000313" key="2">
    <source>
        <dbReference type="EMBL" id="TNV77150.1"/>
    </source>
</evidence>
<sequence>MIYSLYYVSNPSPLLFLSLQMICSSFNSSSSDSDSSFTQLTLYLSITFRSLLFIFFQFNSYCFSIFLFKHSTITLLFSIFVYQSFPFPQNFDQTPCSPFKTRISSSFIAAFSFIRSFSYYNVQASFALLSLISQWVETYFQKEQLSVSWTFISSFSWDRSIGRGFGVFQSKQEEIWPIRQDFNSDAFSCCFATTPRYSFLNW</sequence>